<dbReference type="PANTHER" id="PTHR15127">
    <property type="entry name" value="HEAVYWEIGHT, ISOFORM A"/>
    <property type="match status" value="1"/>
</dbReference>
<keyword evidence="4" id="KW-1185">Reference proteome</keyword>
<comment type="caution">
    <text evidence="3">The sequence shown here is derived from an EMBL/GenBank/DDBJ whole genome shotgun (WGS) entry which is preliminary data.</text>
</comment>
<reference evidence="3 4" key="1">
    <citation type="submission" date="2018-01" db="EMBL/GenBank/DDBJ databases">
        <title>The draft genome sequence of Halioglobus japonicus S1-36.</title>
        <authorList>
            <person name="Du Z.-J."/>
            <person name="Shi M.-J."/>
        </authorList>
    </citation>
    <scope>NUCLEOTIDE SEQUENCE [LARGE SCALE GENOMIC DNA]</scope>
    <source>
        <strain evidence="3 4">S1-36</strain>
    </source>
</reference>
<dbReference type="InterPro" id="IPR032179">
    <property type="entry name" value="Cry22Aa_Ig-like"/>
</dbReference>
<evidence type="ECO:0000259" key="2">
    <source>
        <dbReference type="Pfam" id="PF16403"/>
    </source>
</evidence>
<dbReference type="PANTHER" id="PTHR15127:SF32">
    <property type="entry name" value="HEAVYWEIGHT, ISOFORM A"/>
    <property type="match status" value="1"/>
</dbReference>
<protein>
    <recommendedName>
        <fullName evidence="2">Pesticidal crystal protein Cry22Aa Ig-like domain-containing protein</fullName>
    </recommendedName>
</protein>
<dbReference type="Pfam" id="PF16403">
    <property type="entry name" value="Bact_surface_Ig-like"/>
    <property type="match status" value="3"/>
</dbReference>
<feature type="domain" description="Pesticidal crystal protein Cry22Aa Ig-like" evidence="2">
    <location>
        <begin position="442"/>
        <end position="513"/>
    </location>
</feature>
<proteinExistence type="predicted"/>
<dbReference type="Gene3D" id="2.60.40.10">
    <property type="entry name" value="Immunoglobulins"/>
    <property type="match status" value="3"/>
</dbReference>
<organism evidence="3 4">
    <name type="scientific">Halioglobus japonicus</name>
    <dbReference type="NCBI Taxonomy" id="930805"/>
    <lineage>
        <taxon>Bacteria</taxon>
        <taxon>Pseudomonadati</taxon>
        <taxon>Pseudomonadota</taxon>
        <taxon>Gammaproteobacteria</taxon>
        <taxon>Cellvibrionales</taxon>
        <taxon>Halieaceae</taxon>
        <taxon>Halioglobus</taxon>
    </lineage>
</organism>
<keyword evidence="1" id="KW-0727">SH2 domain</keyword>
<dbReference type="InterPro" id="IPR013783">
    <property type="entry name" value="Ig-like_fold"/>
</dbReference>
<dbReference type="EMBL" id="PKUR01000003">
    <property type="protein sequence ID" value="PLW85251.1"/>
    <property type="molecule type" value="Genomic_DNA"/>
</dbReference>
<evidence type="ECO:0000313" key="3">
    <source>
        <dbReference type="EMBL" id="PLW85251.1"/>
    </source>
</evidence>
<dbReference type="GO" id="GO:0001784">
    <property type="term" value="F:phosphotyrosine residue binding"/>
    <property type="evidence" value="ECO:0007669"/>
    <property type="project" value="TreeGrafter"/>
</dbReference>
<evidence type="ECO:0000256" key="1">
    <source>
        <dbReference type="ARBA" id="ARBA00022999"/>
    </source>
</evidence>
<evidence type="ECO:0000313" key="4">
    <source>
        <dbReference type="Proteomes" id="UP000235162"/>
    </source>
</evidence>
<gene>
    <name evidence="3" type="ORF">C0029_11460</name>
</gene>
<sequence>MVRVDREVLAYKKLTSDRRCRCRLQSLGEVMPMSGKNCFYTSVLMPLAVMLSLTTQVVSAADGQWTVPICGAPNSIKPGWVPHGDPLANGTATITSQNSLITVDIDLGEQRYYAHHAHLYSTSNGYLEGSVDVGHSTVCWAYDNETPNNPLTAPYNEKSLSIANWPGPGSYAADWYKGYIDMIPEDGGDWYIMVHMLGGHFAVDEDGHLIPWDASVHEVMGRDSVAGNWDGENDVSVGCNARMGRRLGDTSVETGSCLAGTNGSYTHVDAPFLDQNGVAWLDENGELTQAAIDHGYDLDTEYLYFAFADEGISAQYGGPEGGAGGFLNPENQDPNRCLQWPPAGWGAPHGHGPDEVPPTLVLNGPASIGVMQFSIYDDPGAAAFDDRDGDISDSIQVMSGVDTSVLGTYTVSYLVSDEAGNSATASRTVTVSEYVDLVPPSINLIGAADLEIDFGATFEDPGATAFDNDDGDLTGQIQVEGVVDSDVSGNYFLVYSVNDAAGNTATVSRLVTVLPEPGLTLIPASPVFAPGEEIVIAYTEGTGSNRDWIGIYEAGEEPESGSSHNNYLAWAYTNGSEGSESFDSLPEGDYTAILFSDDSWDFYGDSASFSVGQAPDVTPPVIVLNGPSAMTLDYGAAYSEPGASATDDVDGNLTDAITIAGAVDTSLAGEYVLTYSVVDSAGNSSSTARVVTVSAAPEVDTVTGNWVKYIVNKDKLTIIASSSAGNPADGITLSVDGYGDMGPHGNKENRWKLVIRNIGASNVPETVTIRSSLGGVATVEVTEKL</sequence>
<dbReference type="InterPro" id="IPR051846">
    <property type="entry name" value="SH2_domain_adapters"/>
</dbReference>
<dbReference type="Proteomes" id="UP000235162">
    <property type="component" value="Unassembled WGS sequence"/>
</dbReference>
<feature type="domain" description="Pesticidal crystal protein Cry22Aa Ig-like" evidence="2">
    <location>
        <begin position="622"/>
        <end position="693"/>
    </location>
</feature>
<name>A0AAP8MCJ6_9GAMM</name>
<dbReference type="AlphaFoldDB" id="A0AAP8MCJ6"/>
<accession>A0AAP8MCJ6</accession>
<feature type="domain" description="Pesticidal crystal protein Cry22Aa Ig-like" evidence="2">
    <location>
        <begin position="362"/>
        <end position="431"/>
    </location>
</feature>